<organism evidence="1 4">
    <name type="scientific">Natrinema hispanicum</name>
    <dbReference type="NCBI Taxonomy" id="392421"/>
    <lineage>
        <taxon>Archaea</taxon>
        <taxon>Methanobacteriati</taxon>
        <taxon>Methanobacteriota</taxon>
        <taxon>Stenosarchaea group</taxon>
        <taxon>Halobacteria</taxon>
        <taxon>Halobacteriales</taxon>
        <taxon>Natrialbaceae</taxon>
        <taxon>Natrinema</taxon>
    </lineage>
</organism>
<accession>A0A1G6XSL4</accession>
<evidence type="ECO:0000313" key="3">
    <source>
        <dbReference type="Proteomes" id="UP000199320"/>
    </source>
</evidence>
<reference evidence="2" key="1">
    <citation type="submission" date="2016-10" db="EMBL/GenBank/DDBJ databases">
        <authorList>
            <person name="de Groot N.N."/>
        </authorList>
    </citation>
    <scope>NUCLEOTIDE SEQUENCE [LARGE SCALE GENOMIC DNA]</scope>
    <source>
        <strain evidence="2">CDM_6</strain>
    </source>
</reference>
<dbReference type="EMBL" id="FOIC01000022">
    <property type="protein sequence ID" value="SET97386.1"/>
    <property type="molecule type" value="Genomic_DNA"/>
</dbReference>
<dbReference type="Proteomes" id="UP000324021">
    <property type="component" value="Unassembled WGS sequence"/>
</dbReference>
<evidence type="ECO:0000313" key="1">
    <source>
        <dbReference type="EMBL" id="SDD80971.1"/>
    </source>
</evidence>
<keyword evidence="3" id="KW-1185">Reference proteome</keyword>
<evidence type="ECO:0000313" key="2">
    <source>
        <dbReference type="EMBL" id="SET97386.1"/>
    </source>
</evidence>
<proteinExistence type="predicted"/>
<dbReference type="EMBL" id="FMZP01000051">
    <property type="protein sequence ID" value="SDD80971.1"/>
    <property type="molecule type" value="Genomic_DNA"/>
</dbReference>
<evidence type="ECO:0000313" key="4">
    <source>
        <dbReference type="Proteomes" id="UP000324021"/>
    </source>
</evidence>
<sequence length="57" mass="6869">MFFVPPAADVEEQLLWIQVRECILAKRFELLTDEIRQFWFVDILLRLNPEESRALGY</sequence>
<protein>
    <submittedName>
        <fullName evidence="1">Uncharacterized protein</fullName>
    </submittedName>
</protein>
<name>A0A1G6XSL4_9EURY</name>
<gene>
    <name evidence="2" type="ORF">SAMN04488694_1222</name>
    <name evidence="1" type="ORF">SAMN05192552_105115</name>
</gene>
<reference evidence="3 4" key="2">
    <citation type="submission" date="2016-10" db="EMBL/GenBank/DDBJ databases">
        <authorList>
            <person name="Varghese N."/>
            <person name="Submissions S."/>
        </authorList>
    </citation>
    <scope>NUCLEOTIDE SEQUENCE [LARGE SCALE GENOMIC DNA]</scope>
    <source>
        <strain evidence="1 4">CDM_1</strain>
        <strain evidence="3">CDM_6</strain>
    </source>
</reference>
<dbReference type="AlphaFoldDB" id="A0A1G6XSL4"/>
<dbReference type="Proteomes" id="UP000199320">
    <property type="component" value="Unassembled WGS sequence"/>
</dbReference>